<dbReference type="AlphaFoldDB" id="A0A8F5ZAY7"/>
<accession>A0A8F5ZAY7</accession>
<organism evidence="1">
    <name type="scientific">Stipa capillata</name>
    <dbReference type="NCBI Taxonomy" id="665498"/>
    <lineage>
        <taxon>Eukaryota</taxon>
        <taxon>Viridiplantae</taxon>
        <taxon>Streptophyta</taxon>
        <taxon>Embryophyta</taxon>
        <taxon>Tracheophyta</taxon>
        <taxon>Spermatophyta</taxon>
        <taxon>Magnoliopsida</taxon>
        <taxon>Liliopsida</taxon>
        <taxon>Poales</taxon>
        <taxon>Poaceae</taxon>
        <taxon>BOP clade</taxon>
        <taxon>Pooideae</taxon>
        <taxon>Stipodae</taxon>
        <taxon>Stipeae</taxon>
        <taxon>Stipa</taxon>
    </lineage>
</organism>
<name>A0A8F5ZAY7_9POAL</name>
<protein>
    <submittedName>
        <fullName evidence="1">Uncharacterized protein</fullName>
    </submittedName>
</protein>
<dbReference type="EMBL" id="MZ161090">
    <property type="protein sequence ID" value="QXO86947.1"/>
    <property type="molecule type" value="Genomic_DNA"/>
</dbReference>
<geneLocation type="mitochondrion" evidence="1"/>
<evidence type="ECO:0000313" key="1">
    <source>
        <dbReference type="EMBL" id="QXO86947.1"/>
    </source>
</evidence>
<proteinExistence type="predicted"/>
<gene>
    <name evidence="1" type="primary">orf-f1</name>
</gene>
<reference evidence="1" key="1">
    <citation type="submission" date="2021-05" db="EMBL/GenBank/DDBJ databases">
        <title>The first draft genome of feather grasses using SMRT sequencing and its implications in molecular studies of Stipa.</title>
        <authorList>
            <person name="Baiakhmetov E."/>
            <person name="Guyomar C."/>
            <person name="Shelest E."/>
            <person name="Nobis M."/>
            <person name="Gudkova P.D."/>
        </authorList>
    </citation>
    <scope>NUCLEOTIDE SEQUENCE</scope>
</reference>
<sequence>MSPQDSILSVTIVAIFRFSDCLQKDSRVICRTLPTNHHICETHVKIKSTQTLLCWRNSFSTITYLVCCWNSGRNVCPGSNAILEMKKPIIIDELENSTVLCDSVPLELTGPILGRYLLGEGQPPNEQRSPGPT</sequence>
<keyword evidence="1" id="KW-0496">Mitochondrion</keyword>